<evidence type="ECO:0000313" key="3">
    <source>
        <dbReference type="Proteomes" id="UP001159042"/>
    </source>
</evidence>
<evidence type="ECO:0000256" key="1">
    <source>
        <dbReference type="SAM" id="MobiDB-lite"/>
    </source>
</evidence>
<gene>
    <name evidence="2" type="ORF">NQ315_003667</name>
</gene>
<organism evidence="2 3">
    <name type="scientific">Exocentrus adspersus</name>
    <dbReference type="NCBI Taxonomy" id="1586481"/>
    <lineage>
        <taxon>Eukaryota</taxon>
        <taxon>Metazoa</taxon>
        <taxon>Ecdysozoa</taxon>
        <taxon>Arthropoda</taxon>
        <taxon>Hexapoda</taxon>
        <taxon>Insecta</taxon>
        <taxon>Pterygota</taxon>
        <taxon>Neoptera</taxon>
        <taxon>Endopterygota</taxon>
        <taxon>Coleoptera</taxon>
        <taxon>Polyphaga</taxon>
        <taxon>Cucujiformia</taxon>
        <taxon>Chrysomeloidea</taxon>
        <taxon>Cerambycidae</taxon>
        <taxon>Lamiinae</taxon>
        <taxon>Acanthocinini</taxon>
        <taxon>Exocentrus</taxon>
    </lineage>
</organism>
<feature type="compositionally biased region" description="Polar residues" evidence="1">
    <location>
        <begin position="16"/>
        <end position="25"/>
    </location>
</feature>
<dbReference type="EMBL" id="JANEYG010000229">
    <property type="protein sequence ID" value="KAJ8910974.1"/>
    <property type="molecule type" value="Genomic_DNA"/>
</dbReference>
<reference evidence="2 3" key="1">
    <citation type="journal article" date="2023" name="Insect Mol. Biol.">
        <title>Genome sequencing provides insights into the evolution of gene families encoding plant cell wall-degrading enzymes in longhorned beetles.</title>
        <authorList>
            <person name="Shin N.R."/>
            <person name="Okamura Y."/>
            <person name="Kirsch R."/>
            <person name="Pauchet Y."/>
        </authorList>
    </citation>
    <scope>NUCLEOTIDE SEQUENCE [LARGE SCALE GENOMIC DNA]</scope>
    <source>
        <strain evidence="2">EAD_L_NR</strain>
    </source>
</reference>
<feature type="compositionally biased region" description="Low complexity" evidence="1">
    <location>
        <begin position="55"/>
        <end position="66"/>
    </location>
</feature>
<dbReference type="InterPro" id="IPR043502">
    <property type="entry name" value="DNA/RNA_pol_sf"/>
</dbReference>
<evidence type="ECO:0008006" key="4">
    <source>
        <dbReference type="Google" id="ProtNLM"/>
    </source>
</evidence>
<feature type="region of interest" description="Disordered" evidence="1">
    <location>
        <begin position="344"/>
        <end position="384"/>
    </location>
</feature>
<sequence>MSDVQRHSRKRGRSPSALQGPSRESTFGRILRRLERRVEVMERELKRSRGQRLRSPATSSSASAVSQVGYPDPEQYEHGRWNLNRAATAGRGSQVYYTNYDSDVDNAEWNDEVNEEATFDEPTPVELNLVEPGPLEPDPELAGSLEVSILSPQPGSALNSVVLSILGDEVENTQKYGPPLQQDVADSSDKREKLLEKYPPPENGNILGALKLNSVIKQVITGSVLKRDTRLAALKGQIGSCLSALGMVISDLLKDAGGGGNTLHRERLSDAGRLLVDIHRSEAVSRRELVAMNLNKEWKETLADSPIHGWLFGEDLEERLRAAKALQASSRQLKMQKVALKRTVAGSKPGWAQSTSSQRTPRTSHAEPKDTNAREGQDNGEIPPVLGVRKLAGRLKYFTDKWRTLTKDKHILSCSVQQSVPREPKWSDIECFELGIAIYKLVTNGTLSKVELCEDQFLSNIFRVPKPDGTSRLILNLKRLNVFVETHHFKLEDHKVVSRMITKGCFMAKLDLKDAYFLIPNDENHRKIPHPLSINPFTDGEAAIRAALLRGQVPDGLYHGHNDEAIYLMRD</sequence>
<feature type="compositionally biased region" description="Low complexity" evidence="1">
    <location>
        <begin position="353"/>
        <end position="363"/>
    </location>
</feature>
<accession>A0AAV8V9Y0</accession>
<dbReference type="Proteomes" id="UP001159042">
    <property type="component" value="Unassembled WGS sequence"/>
</dbReference>
<protein>
    <recommendedName>
        <fullName evidence="4">Reverse transcriptase domain-containing protein</fullName>
    </recommendedName>
</protein>
<feature type="region of interest" description="Disordered" evidence="1">
    <location>
        <begin position="43"/>
        <end position="71"/>
    </location>
</feature>
<proteinExistence type="predicted"/>
<dbReference type="GO" id="GO:0071897">
    <property type="term" value="P:DNA biosynthetic process"/>
    <property type="evidence" value="ECO:0007669"/>
    <property type="project" value="UniProtKB-ARBA"/>
</dbReference>
<name>A0AAV8V9Y0_9CUCU</name>
<comment type="caution">
    <text evidence="2">The sequence shown here is derived from an EMBL/GenBank/DDBJ whole genome shotgun (WGS) entry which is preliminary data.</text>
</comment>
<dbReference type="PANTHER" id="PTHR34239:SF2">
    <property type="entry name" value="TRANSPOSABLE ELEMENT P TRANSPOSASE_THAP9 CONSERVED DOMAIN-CONTAINING PROTEIN"/>
    <property type="match status" value="1"/>
</dbReference>
<feature type="compositionally biased region" description="Basic and acidic residues" evidence="1">
    <location>
        <begin position="364"/>
        <end position="377"/>
    </location>
</feature>
<dbReference type="AlphaFoldDB" id="A0AAV8V9Y0"/>
<dbReference type="SUPFAM" id="SSF56672">
    <property type="entry name" value="DNA/RNA polymerases"/>
    <property type="match status" value="1"/>
</dbReference>
<dbReference type="PANTHER" id="PTHR34239">
    <property type="entry name" value="APPLE DOMAIN-CONTAINING PROTEIN"/>
    <property type="match status" value="1"/>
</dbReference>
<keyword evidence="3" id="KW-1185">Reference proteome</keyword>
<evidence type="ECO:0000313" key="2">
    <source>
        <dbReference type="EMBL" id="KAJ8910974.1"/>
    </source>
</evidence>
<feature type="region of interest" description="Disordered" evidence="1">
    <location>
        <begin position="1"/>
        <end position="30"/>
    </location>
</feature>